<dbReference type="GO" id="GO:0050661">
    <property type="term" value="F:NADP binding"/>
    <property type="evidence" value="ECO:0007669"/>
    <property type="project" value="InterPro"/>
</dbReference>
<comment type="similarity">
    <text evidence="1">Belongs to the FAD-binding monooxygenase family.</text>
</comment>
<sequence length="584" mass="66272">MSAPMKHGEVKYSELVCIGLGLSGICLGVQLKRKWNFKDMHFYDRNETHSGTCDVPIFLYSYSFAQRAWSKLLPNSNEIRSYISEVVTDYNLEPHMTFQTECEEAIWDKERSLWVLHMRNIVSGNKFVHECRILFSAVGQLSQPRLPDIPGIETFEGESFHSARWKEEVSLDGKDIVVIGNGCTASQIVPEIVPKAKSVTQIVKSAHWLFDFQNAQFPPGLKRAFENFPALGRIIRSTLFITFEYQWLLFPMNKLGAGLRKRFENQSKAYIREVAPEKYQDILVPDWAVGCKRRIYDPNRAYLKALHSDNLLLTKETILEIKPNGVLTDKRFYSADIIVYATGFRTNKDLGQVRIKGENGLYLDEYWNQLGGPSAYNSLCVAGWENEPVPNFFMLYGPNSNTGHTSVIITVENAIDGAFKLLAPLLKGEATKVVVKKLAYEKWAISVQEATRNCVFFSGGCNTVRSSPEFILSNTKISSHSSGMFPDQVGMGRPIHGRKFTFGGDKDSLVGKIGNINILLALSMMKLKSLPKDKKRSRFGSKFWTTATLLTIGGFAGRYYYYESDFDLVKYFTTTFKDLFHIVF</sequence>
<reference evidence="5" key="1">
    <citation type="submission" date="2021-10" db="EMBL/GenBank/DDBJ databases">
        <title>De novo Genome Assembly of Clathrus columnatus (Basidiomycota, Fungi) Using Illumina and Nanopore Sequence Data.</title>
        <authorList>
            <person name="Ogiso-Tanaka E."/>
            <person name="Itagaki H."/>
            <person name="Hosoya T."/>
            <person name="Hosaka K."/>
        </authorList>
    </citation>
    <scope>NUCLEOTIDE SEQUENCE</scope>
    <source>
        <strain evidence="5">MO-923</strain>
    </source>
</reference>
<dbReference type="Pfam" id="PF00743">
    <property type="entry name" value="FMO-like"/>
    <property type="match status" value="1"/>
</dbReference>
<dbReference type="EMBL" id="BPWL01000004">
    <property type="protein sequence ID" value="GJJ09077.1"/>
    <property type="molecule type" value="Genomic_DNA"/>
</dbReference>
<dbReference type="InterPro" id="IPR036188">
    <property type="entry name" value="FAD/NAD-bd_sf"/>
</dbReference>
<dbReference type="InterPro" id="IPR051209">
    <property type="entry name" value="FAD-bind_Monooxygenase_sf"/>
</dbReference>
<protein>
    <submittedName>
        <fullName evidence="5">Uncharacterized protein</fullName>
    </submittedName>
</protein>
<keyword evidence="3" id="KW-0274">FAD</keyword>
<evidence type="ECO:0000256" key="1">
    <source>
        <dbReference type="ARBA" id="ARBA00010139"/>
    </source>
</evidence>
<evidence type="ECO:0000313" key="6">
    <source>
        <dbReference type="Proteomes" id="UP001050691"/>
    </source>
</evidence>
<evidence type="ECO:0000256" key="2">
    <source>
        <dbReference type="ARBA" id="ARBA00022630"/>
    </source>
</evidence>
<dbReference type="PANTHER" id="PTHR42877">
    <property type="entry name" value="L-ORNITHINE N(5)-MONOOXYGENASE-RELATED"/>
    <property type="match status" value="1"/>
</dbReference>
<dbReference type="InterPro" id="IPR020946">
    <property type="entry name" value="Flavin_mOase-like"/>
</dbReference>
<dbReference type="Proteomes" id="UP001050691">
    <property type="component" value="Unassembled WGS sequence"/>
</dbReference>
<comment type="caution">
    <text evidence="5">The sequence shown here is derived from an EMBL/GenBank/DDBJ whole genome shotgun (WGS) entry which is preliminary data.</text>
</comment>
<evidence type="ECO:0000256" key="4">
    <source>
        <dbReference type="ARBA" id="ARBA00023002"/>
    </source>
</evidence>
<dbReference type="GO" id="GO:0050660">
    <property type="term" value="F:flavin adenine dinucleotide binding"/>
    <property type="evidence" value="ECO:0007669"/>
    <property type="project" value="InterPro"/>
</dbReference>
<proteinExistence type="inferred from homology"/>
<dbReference type="PANTHER" id="PTHR42877:SF10">
    <property type="entry name" value="L-ORNITHINE N(5)-OXYGENASE"/>
    <property type="match status" value="1"/>
</dbReference>
<keyword evidence="4" id="KW-0560">Oxidoreductase</keyword>
<accession>A0AAV5A374</accession>
<evidence type="ECO:0000256" key="3">
    <source>
        <dbReference type="ARBA" id="ARBA00022827"/>
    </source>
</evidence>
<gene>
    <name evidence="5" type="ORF">Clacol_003299</name>
</gene>
<evidence type="ECO:0000313" key="5">
    <source>
        <dbReference type="EMBL" id="GJJ09077.1"/>
    </source>
</evidence>
<keyword evidence="2" id="KW-0285">Flavoprotein</keyword>
<organism evidence="5 6">
    <name type="scientific">Clathrus columnatus</name>
    <dbReference type="NCBI Taxonomy" id="1419009"/>
    <lineage>
        <taxon>Eukaryota</taxon>
        <taxon>Fungi</taxon>
        <taxon>Dikarya</taxon>
        <taxon>Basidiomycota</taxon>
        <taxon>Agaricomycotina</taxon>
        <taxon>Agaricomycetes</taxon>
        <taxon>Phallomycetidae</taxon>
        <taxon>Phallales</taxon>
        <taxon>Clathraceae</taxon>
        <taxon>Clathrus</taxon>
    </lineage>
</organism>
<keyword evidence="6" id="KW-1185">Reference proteome</keyword>
<dbReference type="GO" id="GO:0004499">
    <property type="term" value="F:N,N-dimethylaniline monooxygenase activity"/>
    <property type="evidence" value="ECO:0007669"/>
    <property type="project" value="InterPro"/>
</dbReference>
<dbReference type="Gene3D" id="3.50.50.60">
    <property type="entry name" value="FAD/NAD(P)-binding domain"/>
    <property type="match status" value="2"/>
</dbReference>
<name>A0AAV5A374_9AGAM</name>
<dbReference type="AlphaFoldDB" id="A0AAV5A374"/>
<dbReference type="SUPFAM" id="SSF51905">
    <property type="entry name" value="FAD/NAD(P)-binding domain"/>
    <property type="match status" value="2"/>
</dbReference>